<keyword evidence="2" id="KW-1185">Reference proteome</keyword>
<evidence type="ECO:0000313" key="2">
    <source>
        <dbReference type="Proteomes" id="UP001177023"/>
    </source>
</evidence>
<protein>
    <submittedName>
        <fullName evidence="1">Uncharacterized protein</fullName>
    </submittedName>
</protein>
<evidence type="ECO:0000313" key="1">
    <source>
        <dbReference type="EMBL" id="CAJ0587980.1"/>
    </source>
</evidence>
<organism evidence="1 2">
    <name type="scientific">Mesorhabditis spiculigera</name>
    <dbReference type="NCBI Taxonomy" id="96644"/>
    <lineage>
        <taxon>Eukaryota</taxon>
        <taxon>Metazoa</taxon>
        <taxon>Ecdysozoa</taxon>
        <taxon>Nematoda</taxon>
        <taxon>Chromadorea</taxon>
        <taxon>Rhabditida</taxon>
        <taxon>Rhabditina</taxon>
        <taxon>Rhabditomorpha</taxon>
        <taxon>Rhabditoidea</taxon>
        <taxon>Rhabditidae</taxon>
        <taxon>Mesorhabditinae</taxon>
        <taxon>Mesorhabditis</taxon>
    </lineage>
</organism>
<name>A0AA36GJ47_9BILA</name>
<dbReference type="Proteomes" id="UP001177023">
    <property type="component" value="Unassembled WGS sequence"/>
</dbReference>
<dbReference type="EMBL" id="CATQJA010002765">
    <property type="protein sequence ID" value="CAJ0587980.1"/>
    <property type="molecule type" value="Genomic_DNA"/>
</dbReference>
<proteinExistence type="predicted"/>
<reference evidence="1" key="1">
    <citation type="submission" date="2023-06" db="EMBL/GenBank/DDBJ databases">
        <authorList>
            <person name="Delattre M."/>
        </authorList>
    </citation>
    <scope>NUCLEOTIDE SEQUENCE</scope>
    <source>
        <strain evidence="1">AF72</strain>
    </source>
</reference>
<gene>
    <name evidence="1" type="ORF">MSPICULIGERA_LOCUS25933</name>
</gene>
<feature type="non-terminal residue" evidence="1">
    <location>
        <position position="150"/>
    </location>
</feature>
<comment type="caution">
    <text evidence="1">The sequence shown here is derived from an EMBL/GenBank/DDBJ whole genome shotgun (WGS) entry which is preliminary data.</text>
</comment>
<dbReference type="AlphaFoldDB" id="A0AA36GJ47"/>
<accession>A0AA36GJ47</accession>
<sequence length="150" mass="17687">MQALVLLLALPIVFAFTYEERELFNGLGAREAFHLGNFEKKIANLTLAQQSEEIRKYVATIPAHRRESYEMRKMEKNKEWKRKIHFLRLKAVKILGKQNYRKSMAALHKPELNRQQRLEAILKFMKRVKLLGQKSIVNNWAREEIPAGIQ</sequence>